<dbReference type="SUPFAM" id="SSF53187">
    <property type="entry name" value="Zn-dependent exopeptidases"/>
    <property type="match status" value="1"/>
</dbReference>
<evidence type="ECO:0000256" key="8">
    <source>
        <dbReference type="ARBA" id="ARBA00022670"/>
    </source>
</evidence>
<dbReference type="GO" id="GO:0070573">
    <property type="term" value="F:metallodipeptidase activity"/>
    <property type="evidence" value="ECO:0007669"/>
    <property type="project" value="InterPro"/>
</dbReference>
<evidence type="ECO:0000256" key="20">
    <source>
        <dbReference type="ARBA" id="ARBA00033328"/>
    </source>
</evidence>
<dbReference type="CDD" id="cd02859">
    <property type="entry name" value="E_set_AMPKbeta_like_N"/>
    <property type="match status" value="1"/>
</dbReference>
<reference evidence="23" key="1">
    <citation type="journal article" date="2018" name="Front. Microbiol.">
        <title>Genome-Based Analysis Reveals the Taxonomy and Diversity of the Family Idiomarinaceae.</title>
        <authorList>
            <person name="Liu Y."/>
            <person name="Lai Q."/>
            <person name="Shao Z."/>
        </authorList>
    </citation>
    <scope>NUCLEOTIDE SEQUENCE [LARGE SCALE GENOMIC DNA]</scope>
    <source>
        <strain evidence="23">KYW314</strain>
    </source>
</reference>
<dbReference type="InterPro" id="IPR014756">
    <property type="entry name" value="Ig_E-set"/>
</dbReference>
<dbReference type="Gene3D" id="3.40.630.10">
    <property type="entry name" value="Zn peptidases"/>
    <property type="match status" value="1"/>
</dbReference>
<dbReference type="InterPro" id="IPR039866">
    <property type="entry name" value="CPQ"/>
</dbReference>
<comment type="subunit">
    <text evidence="19">Homodimer. The monomeric form is inactive while the homodimer is active.</text>
</comment>
<dbReference type="Gene3D" id="3.50.30.30">
    <property type="match status" value="1"/>
</dbReference>
<evidence type="ECO:0000256" key="6">
    <source>
        <dbReference type="ARBA" id="ARBA00022525"/>
    </source>
</evidence>
<dbReference type="EMBL" id="PIPR01000001">
    <property type="protein sequence ID" value="RUO41965.1"/>
    <property type="molecule type" value="Genomic_DNA"/>
</dbReference>
<keyword evidence="14" id="KW-0333">Golgi apparatus</keyword>
<dbReference type="PANTHER" id="PTHR12053:SF3">
    <property type="entry name" value="CARBOXYPEPTIDASE Q"/>
    <property type="match status" value="1"/>
</dbReference>
<protein>
    <recommendedName>
        <fullName evidence="5">Carboxypeptidase Q</fullName>
    </recommendedName>
    <alternativeName>
        <fullName evidence="20">Plasma glutamate carboxypeptidase</fullName>
    </alternativeName>
</protein>
<gene>
    <name evidence="22" type="ORF">CWE22_07430</name>
</gene>
<dbReference type="GO" id="GO:0005764">
    <property type="term" value="C:lysosome"/>
    <property type="evidence" value="ECO:0007669"/>
    <property type="project" value="UniProtKB-SubCell"/>
</dbReference>
<dbReference type="GO" id="GO:2001070">
    <property type="term" value="F:starch binding"/>
    <property type="evidence" value="ECO:0007669"/>
    <property type="project" value="InterPro"/>
</dbReference>
<keyword evidence="7" id="KW-0121">Carboxypeptidase</keyword>
<keyword evidence="10" id="KW-0732">Signal</keyword>
<evidence type="ECO:0000256" key="9">
    <source>
        <dbReference type="ARBA" id="ARBA00022723"/>
    </source>
</evidence>
<evidence type="ECO:0000259" key="21">
    <source>
        <dbReference type="SMART" id="SM01065"/>
    </source>
</evidence>
<evidence type="ECO:0000256" key="14">
    <source>
        <dbReference type="ARBA" id="ARBA00023034"/>
    </source>
</evidence>
<dbReference type="InterPro" id="IPR007484">
    <property type="entry name" value="Peptidase_M28"/>
</dbReference>
<feature type="domain" description="CBM20" evidence="21">
    <location>
        <begin position="514"/>
        <end position="598"/>
    </location>
</feature>
<dbReference type="Pfam" id="PF16561">
    <property type="entry name" value="AMPK1_CBM"/>
    <property type="match status" value="1"/>
</dbReference>
<dbReference type="InterPro" id="IPR013783">
    <property type="entry name" value="Ig-like_fold"/>
</dbReference>
<dbReference type="AlphaFoldDB" id="A0A7Z7EUE2"/>
<organism evidence="22 23">
    <name type="scientific">Pseudidiomarina aestuarii</name>
    <dbReference type="NCBI Taxonomy" id="624146"/>
    <lineage>
        <taxon>Bacteria</taxon>
        <taxon>Pseudomonadati</taxon>
        <taxon>Pseudomonadota</taxon>
        <taxon>Gammaproteobacteria</taxon>
        <taxon>Alteromonadales</taxon>
        <taxon>Idiomarinaceae</taxon>
        <taxon>Pseudidiomarina</taxon>
    </lineage>
</organism>
<name>A0A7Z7EUE2_9GAMM</name>
<dbReference type="GO" id="GO:0005576">
    <property type="term" value="C:extracellular region"/>
    <property type="evidence" value="ECO:0007669"/>
    <property type="project" value="UniProtKB-SubCell"/>
</dbReference>
<accession>A0A7Z7EUE2</accession>
<keyword evidence="6" id="KW-0964">Secreted</keyword>
<evidence type="ECO:0000256" key="4">
    <source>
        <dbReference type="ARBA" id="ARBA00004613"/>
    </source>
</evidence>
<dbReference type="InterPro" id="IPR002044">
    <property type="entry name" value="CBM20"/>
</dbReference>
<evidence type="ECO:0000256" key="13">
    <source>
        <dbReference type="ARBA" id="ARBA00022833"/>
    </source>
</evidence>
<evidence type="ECO:0000256" key="5">
    <source>
        <dbReference type="ARBA" id="ARBA00014116"/>
    </source>
</evidence>
<evidence type="ECO:0000313" key="23">
    <source>
        <dbReference type="Proteomes" id="UP000287766"/>
    </source>
</evidence>
<evidence type="ECO:0000256" key="19">
    <source>
        <dbReference type="ARBA" id="ARBA00025833"/>
    </source>
</evidence>
<evidence type="ECO:0000313" key="22">
    <source>
        <dbReference type="EMBL" id="RUO41965.1"/>
    </source>
</evidence>
<evidence type="ECO:0000256" key="12">
    <source>
        <dbReference type="ARBA" id="ARBA00022824"/>
    </source>
</evidence>
<evidence type="ECO:0000256" key="15">
    <source>
        <dbReference type="ARBA" id="ARBA00023049"/>
    </source>
</evidence>
<dbReference type="Proteomes" id="UP000287766">
    <property type="component" value="Unassembled WGS sequence"/>
</dbReference>
<comment type="subcellular location">
    <subcellularLocation>
        <location evidence="1">Endoplasmic reticulum</location>
    </subcellularLocation>
    <subcellularLocation>
        <location evidence="3">Golgi apparatus</location>
    </subcellularLocation>
    <subcellularLocation>
        <location evidence="2">Lysosome</location>
    </subcellularLocation>
    <subcellularLocation>
        <location evidence="4">Secreted</location>
    </subcellularLocation>
</comment>
<evidence type="ECO:0000256" key="7">
    <source>
        <dbReference type="ARBA" id="ARBA00022645"/>
    </source>
</evidence>
<keyword evidence="9" id="KW-0479">Metal-binding</keyword>
<evidence type="ECO:0000256" key="17">
    <source>
        <dbReference type="ARBA" id="ARBA00023180"/>
    </source>
</evidence>
<dbReference type="Gene3D" id="2.60.40.10">
    <property type="entry name" value="Immunoglobulins"/>
    <property type="match status" value="1"/>
</dbReference>
<keyword evidence="12" id="KW-0256">Endoplasmic reticulum</keyword>
<sequence length="601" mass="67935">MEKSIMRSRIGIVAMLLTIISTAQSYAVETSLACKEELFFSIGHRFHGSENYYNSLDFIKQCFEAEGIEGYWVESFTTKLGNWEKGETYLTFKGNTVPVEPYPYTPNFHLLNHEKFYVLDSASQLDQPSVELSEKLHGSIVLLANTHREQKYPQVEGEGKLTNETLALAALNTDPNNRLIGYHSRRSLRSVLRLRREAREEFERFQKLAKSLGIVALIQSSNINGDVIRVDESNFVALPDDSSFKRLPVLVVPHSHFALMKSDIEQGKMLTANLSSKSEKANLEIEPNYSLLVRIDPKQAKYKQEPAILVGAHLDSWSVGQGATDNGLSVISLMNLAITLNRNNADLRQPIILAFWGGHEVGFEGSKSFVERHIGQLFGKSKAEKQLNIALYLNLDNGAGKIRGIYTNGNKQAAEIFKAISNDIPKGFVVTEQSVDQTEHILFEHMGIPAFQFIQDPEKYIHLTHHTNYDVLSPELLQNSIYNQELLQTILIKLGDKAKDFSTLKHKYNYPPLTGNVNFTLRGYTEVNEVYVVGDFNNWDMFGIPLKRGEGGWEARIKLPQGRYLYKFIVDGRWIADPQTDLNNLYSDGKGHSGLTEIIVR</sequence>
<evidence type="ECO:0000256" key="2">
    <source>
        <dbReference type="ARBA" id="ARBA00004371"/>
    </source>
</evidence>
<evidence type="ECO:0000256" key="3">
    <source>
        <dbReference type="ARBA" id="ARBA00004555"/>
    </source>
</evidence>
<dbReference type="GO" id="GO:0006508">
    <property type="term" value="P:proteolysis"/>
    <property type="evidence" value="ECO:0007669"/>
    <property type="project" value="UniProtKB-KW"/>
</dbReference>
<keyword evidence="23" id="KW-1185">Reference proteome</keyword>
<dbReference type="Pfam" id="PF04389">
    <property type="entry name" value="Peptidase_M28"/>
    <property type="match status" value="1"/>
</dbReference>
<keyword evidence="18" id="KW-0458">Lysosome</keyword>
<evidence type="ECO:0000256" key="1">
    <source>
        <dbReference type="ARBA" id="ARBA00004240"/>
    </source>
</evidence>
<comment type="caution">
    <text evidence="22">The sequence shown here is derived from an EMBL/GenBank/DDBJ whole genome shotgun (WGS) entry which is preliminary data.</text>
</comment>
<dbReference type="SMART" id="SM01065">
    <property type="entry name" value="CBM_2"/>
    <property type="match status" value="1"/>
</dbReference>
<dbReference type="SUPFAM" id="SSF81296">
    <property type="entry name" value="E set domains"/>
    <property type="match status" value="1"/>
</dbReference>
<keyword evidence="8" id="KW-0645">Protease</keyword>
<dbReference type="PANTHER" id="PTHR12053">
    <property type="entry name" value="PROTEASE FAMILY M28 PLASMA GLUTAMATE CARBOXYPEPTIDASE-RELATED"/>
    <property type="match status" value="1"/>
</dbReference>
<dbReference type="InterPro" id="IPR032640">
    <property type="entry name" value="AMPK1_CBM"/>
</dbReference>
<evidence type="ECO:0000256" key="10">
    <source>
        <dbReference type="ARBA" id="ARBA00022729"/>
    </source>
</evidence>
<keyword evidence="15" id="KW-0482">Metalloprotease</keyword>
<keyword evidence="16" id="KW-0865">Zymogen</keyword>
<dbReference type="GO" id="GO:0004180">
    <property type="term" value="F:carboxypeptidase activity"/>
    <property type="evidence" value="ECO:0007669"/>
    <property type="project" value="UniProtKB-KW"/>
</dbReference>
<keyword evidence="13" id="KW-0862">Zinc</keyword>
<proteinExistence type="predicted"/>
<dbReference type="GO" id="GO:0046872">
    <property type="term" value="F:metal ion binding"/>
    <property type="evidence" value="ECO:0007669"/>
    <property type="project" value="UniProtKB-KW"/>
</dbReference>
<keyword evidence="17" id="KW-0325">Glycoprotein</keyword>
<evidence type="ECO:0000256" key="18">
    <source>
        <dbReference type="ARBA" id="ARBA00023228"/>
    </source>
</evidence>
<evidence type="ECO:0000256" key="11">
    <source>
        <dbReference type="ARBA" id="ARBA00022801"/>
    </source>
</evidence>
<evidence type="ECO:0000256" key="16">
    <source>
        <dbReference type="ARBA" id="ARBA00023145"/>
    </source>
</evidence>
<keyword evidence="11" id="KW-0378">Hydrolase</keyword>